<dbReference type="Proteomes" id="UP001363151">
    <property type="component" value="Unassembled WGS sequence"/>
</dbReference>
<dbReference type="PROSITE" id="PS00072">
    <property type="entry name" value="ACYL_COA_DH_1"/>
    <property type="match status" value="1"/>
</dbReference>
<organism evidence="9 10">
    <name type="scientific">Aureococcus anophagefferens</name>
    <name type="common">Harmful bloom alga</name>
    <dbReference type="NCBI Taxonomy" id="44056"/>
    <lineage>
        <taxon>Eukaryota</taxon>
        <taxon>Sar</taxon>
        <taxon>Stramenopiles</taxon>
        <taxon>Ochrophyta</taxon>
        <taxon>Pelagophyceae</taxon>
        <taxon>Pelagomonadales</taxon>
        <taxon>Pelagomonadaceae</taxon>
        <taxon>Aureococcus</taxon>
    </lineage>
</organism>
<dbReference type="Pfam" id="PF02771">
    <property type="entry name" value="Acyl-CoA_dh_N"/>
    <property type="match status" value="1"/>
</dbReference>
<dbReference type="InterPro" id="IPR006089">
    <property type="entry name" value="Acyl-CoA_DH_CS"/>
</dbReference>
<dbReference type="Gene3D" id="1.10.540.10">
    <property type="entry name" value="Acyl-CoA dehydrogenase/oxidase, N-terminal domain"/>
    <property type="match status" value="1"/>
</dbReference>
<dbReference type="InterPro" id="IPR009100">
    <property type="entry name" value="AcylCoA_DH/oxidase_NM_dom_sf"/>
</dbReference>
<accession>A0ABR1FVR2</accession>
<proteinExistence type="inferred from homology"/>
<keyword evidence="5" id="KW-0560">Oxidoreductase</keyword>
<gene>
    <name evidence="9" type="primary">IVD</name>
    <name evidence="9" type="ORF">SO694_00029162</name>
</gene>
<evidence type="ECO:0000256" key="4">
    <source>
        <dbReference type="ARBA" id="ARBA00022827"/>
    </source>
</evidence>
<dbReference type="InterPro" id="IPR006091">
    <property type="entry name" value="Acyl-CoA_Oxase/DH_mid-dom"/>
</dbReference>
<evidence type="ECO:0000256" key="1">
    <source>
        <dbReference type="ARBA" id="ARBA00001974"/>
    </source>
</evidence>
<dbReference type="Pfam" id="PF02770">
    <property type="entry name" value="Acyl-CoA_dh_M"/>
    <property type="match status" value="1"/>
</dbReference>
<comment type="similarity">
    <text evidence="2 5">Belongs to the acyl-CoA dehydrogenase family.</text>
</comment>
<comment type="caution">
    <text evidence="9">The sequence shown here is derived from an EMBL/GenBank/DDBJ whole genome shotgun (WGS) entry which is preliminary data.</text>
</comment>
<dbReference type="InterPro" id="IPR009075">
    <property type="entry name" value="AcylCo_DH/oxidase_C"/>
</dbReference>
<evidence type="ECO:0000259" key="6">
    <source>
        <dbReference type="Pfam" id="PF00441"/>
    </source>
</evidence>
<sequence>MLVATRALARRAPASSLRVAHLSTASALEAESERFSIYNPTEEHVALRQMVRSFAEQEVDPQRAEYNEKEQFNRALFARCGELGLLGVTADESCGGSGMDAVAACVVHEELSAADPAFALSYLAHSMLYVNNVNLNASEDQKRRWLPGARDAVWKSNRQCARIRPCDGSKVCAMAMSEPGAGTDVLGMRTAAVDAGDHYVLNGSKMWITNGCVDSETLGDGALVYARTGPGRADVSLFHVGPENPGFSLGQRITGKLGMRASPTAELVFEDCVVPKEDLVSEWNGAALCMMRNLELERVVLAAMAVGIAKRCVDRMGKYAAERVAFGRPIAEFGQMQRHVAEGYAKLMAARAYLYATAVDLDLTSTGNRLDTDGVKLFATAGVHGGYGYVAEYQVEQLWRDAKLLEIGGGTLESHHKNMIRDLAEGLPPGV</sequence>
<evidence type="ECO:0000256" key="3">
    <source>
        <dbReference type="ARBA" id="ARBA00022630"/>
    </source>
</evidence>
<protein>
    <submittedName>
        <fullName evidence="9">Isovaleryl-CoA dehydrogenase</fullName>
    </submittedName>
</protein>
<evidence type="ECO:0000256" key="5">
    <source>
        <dbReference type="RuleBase" id="RU362125"/>
    </source>
</evidence>
<dbReference type="Gene3D" id="1.20.140.10">
    <property type="entry name" value="Butyryl-CoA Dehydrogenase, subunit A, domain 3"/>
    <property type="match status" value="1"/>
</dbReference>
<dbReference type="PANTHER" id="PTHR43884">
    <property type="entry name" value="ACYL-COA DEHYDROGENASE"/>
    <property type="match status" value="1"/>
</dbReference>
<feature type="domain" description="Acyl-CoA dehydrogenase/oxidase C-terminal" evidence="6">
    <location>
        <begin position="290"/>
        <end position="421"/>
    </location>
</feature>
<dbReference type="InterPro" id="IPR013786">
    <property type="entry name" value="AcylCoA_DH/ox_N"/>
</dbReference>
<keyword evidence="3 5" id="KW-0285">Flavoprotein</keyword>
<feature type="domain" description="Acyl-CoA oxidase/dehydrogenase middle" evidence="7">
    <location>
        <begin position="173"/>
        <end position="272"/>
    </location>
</feature>
<evidence type="ECO:0000313" key="9">
    <source>
        <dbReference type="EMBL" id="KAK7239780.1"/>
    </source>
</evidence>
<dbReference type="SUPFAM" id="SSF56645">
    <property type="entry name" value="Acyl-CoA dehydrogenase NM domain-like"/>
    <property type="match status" value="1"/>
</dbReference>
<dbReference type="Pfam" id="PF00441">
    <property type="entry name" value="Acyl-CoA_dh_1"/>
    <property type="match status" value="1"/>
</dbReference>
<evidence type="ECO:0000259" key="7">
    <source>
        <dbReference type="Pfam" id="PF02770"/>
    </source>
</evidence>
<evidence type="ECO:0000313" key="10">
    <source>
        <dbReference type="Proteomes" id="UP001363151"/>
    </source>
</evidence>
<evidence type="ECO:0000259" key="8">
    <source>
        <dbReference type="Pfam" id="PF02771"/>
    </source>
</evidence>
<dbReference type="PANTHER" id="PTHR43884:SF12">
    <property type="entry name" value="ISOVALERYL-COA DEHYDROGENASE, MITOCHONDRIAL-RELATED"/>
    <property type="match status" value="1"/>
</dbReference>
<dbReference type="InterPro" id="IPR046373">
    <property type="entry name" value="Acyl-CoA_Oxase/DH_mid-dom_sf"/>
</dbReference>
<dbReference type="InterPro" id="IPR036250">
    <property type="entry name" value="AcylCo_DH-like_C"/>
</dbReference>
<dbReference type="SUPFAM" id="SSF47203">
    <property type="entry name" value="Acyl-CoA dehydrogenase C-terminal domain-like"/>
    <property type="match status" value="1"/>
</dbReference>
<dbReference type="Gene3D" id="2.40.110.10">
    <property type="entry name" value="Butyryl-CoA Dehydrogenase, subunit A, domain 2"/>
    <property type="match status" value="1"/>
</dbReference>
<dbReference type="EMBL" id="JBBJCI010000222">
    <property type="protein sequence ID" value="KAK7239780.1"/>
    <property type="molecule type" value="Genomic_DNA"/>
</dbReference>
<evidence type="ECO:0000256" key="2">
    <source>
        <dbReference type="ARBA" id="ARBA00009347"/>
    </source>
</evidence>
<comment type="cofactor">
    <cofactor evidence="1 5">
        <name>FAD</name>
        <dbReference type="ChEBI" id="CHEBI:57692"/>
    </cofactor>
</comment>
<feature type="domain" description="Acyl-CoA dehydrogenase/oxidase N-terminal" evidence="8">
    <location>
        <begin position="41"/>
        <end position="148"/>
    </location>
</feature>
<keyword evidence="10" id="KW-1185">Reference proteome</keyword>
<name>A0ABR1FVR2_AURAN</name>
<keyword evidence="4 5" id="KW-0274">FAD</keyword>
<dbReference type="InterPro" id="IPR037069">
    <property type="entry name" value="AcylCoA_DH/ox_N_sf"/>
</dbReference>
<reference evidence="9 10" key="1">
    <citation type="submission" date="2024-03" db="EMBL/GenBank/DDBJ databases">
        <title>Aureococcus anophagefferens CCMP1851 and Kratosvirus quantuckense: Draft genome of a second virus-susceptible host strain in the model system.</title>
        <authorList>
            <person name="Chase E."/>
            <person name="Truchon A.R."/>
            <person name="Schepens W."/>
            <person name="Wilhelm S.W."/>
        </authorList>
    </citation>
    <scope>NUCLEOTIDE SEQUENCE [LARGE SCALE GENOMIC DNA]</scope>
    <source>
        <strain evidence="9 10">CCMP1851</strain>
    </source>
</reference>